<evidence type="ECO:0000259" key="3">
    <source>
        <dbReference type="PROSITE" id="PS50026"/>
    </source>
</evidence>
<feature type="domain" description="EGF-like" evidence="3">
    <location>
        <begin position="37"/>
        <end position="75"/>
    </location>
</feature>
<evidence type="ECO:0000313" key="4">
    <source>
        <dbReference type="EnsemblMetazoa" id="G15008.1:cds"/>
    </source>
</evidence>
<keyword evidence="1" id="KW-1015">Disulfide bond</keyword>
<dbReference type="PROSITE" id="PS00022">
    <property type="entry name" value="EGF_1"/>
    <property type="match status" value="1"/>
</dbReference>
<dbReference type="AlphaFoldDB" id="A0A8W8IPG9"/>
<evidence type="ECO:0000256" key="2">
    <source>
        <dbReference type="SAM" id="SignalP"/>
    </source>
</evidence>
<keyword evidence="1" id="KW-0245">EGF-like domain</keyword>
<dbReference type="PROSITE" id="PS50026">
    <property type="entry name" value="EGF_3"/>
    <property type="match status" value="1"/>
</dbReference>
<feature type="disulfide bond" evidence="1">
    <location>
        <begin position="65"/>
        <end position="74"/>
    </location>
</feature>
<protein>
    <recommendedName>
        <fullName evidence="3">EGF-like domain-containing protein</fullName>
    </recommendedName>
</protein>
<accession>A0A8W8IPG9</accession>
<keyword evidence="5" id="KW-1185">Reference proteome</keyword>
<dbReference type="Proteomes" id="UP000005408">
    <property type="component" value="Unassembled WGS sequence"/>
</dbReference>
<proteinExistence type="predicted"/>
<feature type="chain" id="PRO_5036493011" description="EGF-like domain-containing protein" evidence="2">
    <location>
        <begin position="17"/>
        <end position="270"/>
    </location>
</feature>
<evidence type="ECO:0000313" key="5">
    <source>
        <dbReference type="Proteomes" id="UP000005408"/>
    </source>
</evidence>
<name>A0A8W8IPG9_MAGGI</name>
<feature type="disulfide bond" evidence="1">
    <location>
        <begin position="46"/>
        <end position="63"/>
    </location>
</feature>
<sequence length="270" mass="31299">MRNFIFVLAFFHLAFAELSSVDIEKVLQRREYGEACGECDKVPDFCRGKGLCLNTHNPRLTHCQCERGSFGRHCEFNDDCLGHNPSCFFFSRMHGPHTINEHSGAFSVETAKDGVFIGRTNPVMIFKPRRLILTFIMAANVHDYEPQIVFWKPHDFDTMEIMFRGCRDRADGVCAFENEAECSRLSEQDRQDRWCTEKKFVHYAYYPHDYANKKRVVCIDVSPQGERRFMEFGVRTKCNNPRGCNLHGTGSTSIKFSLKLELGTCQYFEH</sequence>
<dbReference type="InterPro" id="IPR000742">
    <property type="entry name" value="EGF"/>
</dbReference>
<keyword evidence="2" id="KW-0732">Signal</keyword>
<reference evidence="4" key="1">
    <citation type="submission" date="2022-08" db="UniProtKB">
        <authorList>
            <consortium name="EnsemblMetazoa"/>
        </authorList>
    </citation>
    <scope>IDENTIFICATION</scope>
    <source>
        <strain evidence="4">05x7-T-G4-1.051#20</strain>
    </source>
</reference>
<dbReference type="EnsemblMetazoa" id="G15008.1">
    <property type="protein sequence ID" value="G15008.1:cds"/>
    <property type="gene ID" value="G15008"/>
</dbReference>
<comment type="caution">
    <text evidence="1">Lacks conserved residue(s) required for the propagation of feature annotation.</text>
</comment>
<evidence type="ECO:0000256" key="1">
    <source>
        <dbReference type="PROSITE-ProRule" id="PRU00076"/>
    </source>
</evidence>
<feature type="signal peptide" evidence="2">
    <location>
        <begin position="1"/>
        <end position="16"/>
    </location>
</feature>
<organism evidence="4 5">
    <name type="scientific">Magallana gigas</name>
    <name type="common">Pacific oyster</name>
    <name type="synonym">Crassostrea gigas</name>
    <dbReference type="NCBI Taxonomy" id="29159"/>
    <lineage>
        <taxon>Eukaryota</taxon>
        <taxon>Metazoa</taxon>
        <taxon>Spiralia</taxon>
        <taxon>Lophotrochozoa</taxon>
        <taxon>Mollusca</taxon>
        <taxon>Bivalvia</taxon>
        <taxon>Autobranchia</taxon>
        <taxon>Pteriomorphia</taxon>
        <taxon>Ostreida</taxon>
        <taxon>Ostreoidea</taxon>
        <taxon>Ostreidae</taxon>
        <taxon>Magallana</taxon>
    </lineage>
</organism>